<feature type="compositionally biased region" description="Polar residues" evidence="1">
    <location>
        <begin position="219"/>
        <end position="232"/>
    </location>
</feature>
<feature type="compositionally biased region" description="Low complexity" evidence="1">
    <location>
        <begin position="59"/>
        <end position="70"/>
    </location>
</feature>
<organism evidence="4">
    <name type="scientific">Nothobranchius kadleci</name>
    <name type="common">African annual killifish</name>
    <dbReference type="NCBI Taxonomy" id="1051664"/>
    <lineage>
        <taxon>Eukaryota</taxon>
        <taxon>Metazoa</taxon>
        <taxon>Chordata</taxon>
        <taxon>Craniata</taxon>
        <taxon>Vertebrata</taxon>
        <taxon>Euteleostomi</taxon>
        <taxon>Actinopterygii</taxon>
        <taxon>Neopterygii</taxon>
        <taxon>Teleostei</taxon>
        <taxon>Neoteleostei</taxon>
        <taxon>Acanthomorphata</taxon>
        <taxon>Ovalentaria</taxon>
        <taxon>Atherinomorphae</taxon>
        <taxon>Cyprinodontiformes</taxon>
        <taxon>Nothobranchiidae</taxon>
        <taxon>Nothobranchius</taxon>
    </lineage>
</organism>
<accession>A0A1A8CLH8</accession>
<feature type="signal peptide" evidence="3">
    <location>
        <begin position="1"/>
        <end position="23"/>
    </location>
</feature>
<evidence type="ECO:0000256" key="3">
    <source>
        <dbReference type="SAM" id="SignalP"/>
    </source>
</evidence>
<keyword evidence="3" id="KW-0732">Signal</keyword>
<feature type="transmembrane region" description="Helical" evidence="2">
    <location>
        <begin position="187"/>
        <end position="205"/>
    </location>
</feature>
<protein>
    <submittedName>
        <fullName evidence="4">Uncharacterized protein</fullName>
    </submittedName>
</protein>
<keyword evidence="2" id="KW-0812">Transmembrane</keyword>
<feature type="compositionally biased region" description="Polar residues" evidence="1">
    <location>
        <begin position="119"/>
        <end position="132"/>
    </location>
</feature>
<feature type="compositionally biased region" description="Polar residues" evidence="1">
    <location>
        <begin position="142"/>
        <end position="155"/>
    </location>
</feature>
<proteinExistence type="predicted"/>
<feature type="region of interest" description="Disordered" evidence="1">
    <location>
        <begin position="50"/>
        <end position="90"/>
    </location>
</feature>
<evidence type="ECO:0000313" key="4">
    <source>
        <dbReference type="EMBL" id="SBP80594.1"/>
    </source>
</evidence>
<evidence type="ECO:0000256" key="1">
    <source>
        <dbReference type="SAM" id="MobiDB-lite"/>
    </source>
</evidence>
<reference evidence="4" key="2">
    <citation type="submission" date="2016-06" db="EMBL/GenBank/DDBJ databases">
        <title>The genome of a short-lived fish provides insights into sex chromosome evolution and the genetic control of aging.</title>
        <authorList>
            <person name="Reichwald K."/>
            <person name="Felder M."/>
            <person name="Petzold A."/>
            <person name="Koch P."/>
            <person name="Groth M."/>
            <person name="Platzer M."/>
        </authorList>
    </citation>
    <scope>NUCLEOTIDE SEQUENCE</scope>
    <source>
        <tissue evidence="4">Brain</tissue>
    </source>
</reference>
<keyword evidence="2" id="KW-1133">Transmembrane helix</keyword>
<evidence type="ECO:0000256" key="2">
    <source>
        <dbReference type="SAM" id="Phobius"/>
    </source>
</evidence>
<sequence>MKFIRVLVLLLLTSVHIFTPVLSSEAGQETNSNVTESQTTSEQRAVLVTNTTTKSLDQTESSTSTAPTSAQGVTSGPQTPSTTTNLFTKDVPIGRTTTVKTLLTTAVSTQKPSVTTMLTANQTTKENLTSNIDKPLGHVDMTTMNNDSGSDISGQDSKDKIQILTQPEKKDEEPQPPQKHAGADKRLWWIVLPALLVVGAIAIVFKFKSKKVHDHSETIDTGTENASFQSRPESTKDGVMLLGVKSSGTEENAAMS</sequence>
<feature type="compositionally biased region" description="Polar residues" evidence="1">
    <location>
        <begin position="71"/>
        <end position="87"/>
    </location>
</feature>
<feature type="region of interest" description="Disordered" evidence="1">
    <location>
        <begin position="214"/>
        <end position="256"/>
    </location>
</feature>
<dbReference type="EMBL" id="HADZ01016653">
    <property type="protein sequence ID" value="SBP80594.1"/>
    <property type="molecule type" value="Transcribed_RNA"/>
</dbReference>
<feature type="chain" id="PRO_5015055863" evidence="3">
    <location>
        <begin position="24"/>
        <end position="256"/>
    </location>
</feature>
<reference evidence="4" key="1">
    <citation type="submission" date="2016-05" db="EMBL/GenBank/DDBJ databases">
        <authorList>
            <person name="Lavstsen T."/>
            <person name="Jespersen J.S."/>
        </authorList>
    </citation>
    <scope>NUCLEOTIDE SEQUENCE</scope>
    <source>
        <tissue evidence="4">Brain</tissue>
    </source>
</reference>
<dbReference type="EMBL" id="HAEA01015147">
    <property type="protein sequence ID" value="SBQ43627.1"/>
    <property type="molecule type" value="Transcribed_RNA"/>
</dbReference>
<name>A0A1A8CLH8_NOTKA</name>
<keyword evidence="2" id="KW-0472">Membrane</keyword>
<feature type="compositionally biased region" description="Polar residues" evidence="1">
    <location>
        <begin position="246"/>
        <end position="256"/>
    </location>
</feature>
<dbReference type="AlphaFoldDB" id="A0A1A8CLH8"/>
<gene>
    <name evidence="4" type="primary">OLA.6524</name>
</gene>
<feature type="region of interest" description="Disordered" evidence="1">
    <location>
        <begin position="119"/>
        <end position="158"/>
    </location>
</feature>
<feature type="region of interest" description="Disordered" evidence="1">
    <location>
        <begin position="26"/>
        <end position="45"/>
    </location>
</feature>